<reference evidence="1 2" key="1">
    <citation type="journal article" date="2019" name="Commun. Biol.">
        <title>The bagworm genome reveals a unique fibroin gene that provides high tensile strength.</title>
        <authorList>
            <person name="Kono N."/>
            <person name="Nakamura H."/>
            <person name="Ohtoshi R."/>
            <person name="Tomita M."/>
            <person name="Numata K."/>
            <person name="Arakawa K."/>
        </authorList>
    </citation>
    <scope>NUCLEOTIDE SEQUENCE [LARGE SCALE GENOMIC DNA]</scope>
</reference>
<sequence>MSALFEDVQSSCQNLTVNSADERPLLQEDLLSGFSPTPLAHGHTLLDKIVPSYFHLRIIIPRLGPYGFPTNAERAPRRRPLLSRAIVFVQKRHAIC</sequence>
<organism evidence="1 2">
    <name type="scientific">Eumeta variegata</name>
    <name type="common">Bagworm moth</name>
    <name type="synonym">Eumeta japonica</name>
    <dbReference type="NCBI Taxonomy" id="151549"/>
    <lineage>
        <taxon>Eukaryota</taxon>
        <taxon>Metazoa</taxon>
        <taxon>Ecdysozoa</taxon>
        <taxon>Arthropoda</taxon>
        <taxon>Hexapoda</taxon>
        <taxon>Insecta</taxon>
        <taxon>Pterygota</taxon>
        <taxon>Neoptera</taxon>
        <taxon>Endopterygota</taxon>
        <taxon>Lepidoptera</taxon>
        <taxon>Glossata</taxon>
        <taxon>Ditrysia</taxon>
        <taxon>Tineoidea</taxon>
        <taxon>Psychidae</taxon>
        <taxon>Oiketicinae</taxon>
        <taxon>Eumeta</taxon>
    </lineage>
</organism>
<evidence type="ECO:0000313" key="2">
    <source>
        <dbReference type="Proteomes" id="UP000299102"/>
    </source>
</evidence>
<comment type="caution">
    <text evidence="1">The sequence shown here is derived from an EMBL/GenBank/DDBJ whole genome shotgun (WGS) entry which is preliminary data.</text>
</comment>
<protein>
    <submittedName>
        <fullName evidence="1">Uncharacterized protein</fullName>
    </submittedName>
</protein>
<keyword evidence="2" id="KW-1185">Reference proteome</keyword>
<accession>A0A4C1XGP1</accession>
<proteinExistence type="predicted"/>
<dbReference type="Proteomes" id="UP000299102">
    <property type="component" value="Unassembled WGS sequence"/>
</dbReference>
<gene>
    <name evidence="1" type="ORF">EVAR_27501_1</name>
</gene>
<name>A0A4C1XGP1_EUMVA</name>
<dbReference type="AlphaFoldDB" id="A0A4C1XGP1"/>
<evidence type="ECO:0000313" key="1">
    <source>
        <dbReference type="EMBL" id="GBP61614.1"/>
    </source>
</evidence>
<dbReference type="EMBL" id="BGZK01000818">
    <property type="protein sequence ID" value="GBP61614.1"/>
    <property type="molecule type" value="Genomic_DNA"/>
</dbReference>